<feature type="transmembrane region" description="Helical" evidence="2">
    <location>
        <begin position="24"/>
        <end position="46"/>
    </location>
</feature>
<dbReference type="PROSITE" id="PS51178">
    <property type="entry name" value="PASTA"/>
    <property type="match status" value="2"/>
</dbReference>
<feature type="compositionally biased region" description="Low complexity" evidence="1">
    <location>
        <begin position="56"/>
        <end position="71"/>
    </location>
</feature>
<protein>
    <recommendedName>
        <fullName evidence="3">PASTA domain-containing protein</fullName>
    </recommendedName>
</protein>
<proteinExistence type="predicted"/>
<evidence type="ECO:0000313" key="4">
    <source>
        <dbReference type="EMBL" id="GIG05541.1"/>
    </source>
</evidence>
<keyword evidence="2" id="KW-0812">Transmembrane</keyword>
<evidence type="ECO:0000256" key="1">
    <source>
        <dbReference type="SAM" id="MobiDB-lite"/>
    </source>
</evidence>
<comment type="caution">
    <text evidence="4">The sequence shown here is derived from an EMBL/GenBank/DDBJ whole genome shotgun (WGS) entry which is preliminary data.</text>
</comment>
<name>A0A8J3KYT4_9ACTN</name>
<dbReference type="Gene3D" id="3.30.10.20">
    <property type="match status" value="2"/>
</dbReference>
<evidence type="ECO:0000313" key="5">
    <source>
        <dbReference type="Proteomes" id="UP000630887"/>
    </source>
</evidence>
<dbReference type="InterPro" id="IPR005543">
    <property type="entry name" value="PASTA_dom"/>
</dbReference>
<dbReference type="CDD" id="cd06577">
    <property type="entry name" value="PASTA_pknB"/>
    <property type="match status" value="2"/>
</dbReference>
<keyword evidence="5" id="KW-1185">Reference proteome</keyword>
<evidence type="ECO:0000259" key="3">
    <source>
        <dbReference type="PROSITE" id="PS51178"/>
    </source>
</evidence>
<dbReference type="Pfam" id="PF03793">
    <property type="entry name" value="PASTA"/>
    <property type="match status" value="2"/>
</dbReference>
<accession>A0A8J3KYT4</accession>
<feature type="region of interest" description="Disordered" evidence="1">
    <location>
        <begin position="54"/>
        <end position="97"/>
    </location>
</feature>
<keyword evidence="2" id="KW-0472">Membrane</keyword>
<gene>
    <name evidence="4" type="ORF">Cco03nite_22410</name>
</gene>
<dbReference type="SMART" id="SM00740">
    <property type="entry name" value="PASTA"/>
    <property type="match status" value="2"/>
</dbReference>
<reference evidence="4 5" key="1">
    <citation type="submission" date="2021-01" db="EMBL/GenBank/DDBJ databases">
        <title>Whole genome shotgun sequence of Catellatospora coxensis NBRC 107359.</title>
        <authorList>
            <person name="Komaki H."/>
            <person name="Tamura T."/>
        </authorList>
    </citation>
    <scope>NUCLEOTIDE SEQUENCE [LARGE SCALE GENOMIC DNA]</scope>
    <source>
        <strain evidence="4 5">NBRC 107359</strain>
    </source>
</reference>
<organism evidence="4 5">
    <name type="scientific">Catellatospora coxensis</name>
    <dbReference type="NCBI Taxonomy" id="310354"/>
    <lineage>
        <taxon>Bacteria</taxon>
        <taxon>Bacillati</taxon>
        <taxon>Actinomycetota</taxon>
        <taxon>Actinomycetes</taxon>
        <taxon>Micromonosporales</taxon>
        <taxon>Micromonosporaceae</taxon>
        <taxon>Catellatospora</taxon>
    </lineage>
</organism>
<dbReference type="RefSeq" id="WP_203691959.1">
    <property type="nucleotide sequence ID" value="NZ_BAAALC010000003.1"/>
</dbReference>
<keyword evidence="2" id="KW-1133">Transmembrane helix</keyword>
<dbReference type="EMBL" id="BONI01000015">
    <property type="protein sequence ID" value="GIG05541.1"/>
    <property type="molecule type" value="Genomic_DNA"/>
</dbReference>
<dbReference type="AlphaFoldDB" id="A0A8J3KYT4"/>
<evidence type="ECO:0000256" key="2">
    <source>
        <dbReference type="SAM" id="Phobius"/>
    </source>
</evidence>
<feature type="domain" description="PASTA" evidence="3">
    <location>
        <begin position="158"/>
        <end position="217"/>
    </location>
</feature>
<feature type="domain" description="PASTA" evidence="3">
    <location>
        <begin position="92"/>
        <end position="154"/>
    </location>
</feature>
<sequence length="226" mass="22829">MTDPWAQTAPLTPQRPRGFSPGTVAILATATVLLAVAGLAIGWFVAGDGEPNAQLSASPSVAASVDASPSPSEAPSPTPTVEPSTASPAPDGPRMPNVAGQEFQAVRRQLIADFKVTVNVVFDQEGEAGHITKTEPAADAPVRAGTSVKIYVAGPIIDVDVPTLVGTSCEEAKKALVGAGLRVGPYPAEKTGTVTAATAEAGTKLKWNTEVSLTCETAPPPSPAAG</sequence>
<dbReference type="Proteomes" id="UP000630887">
    <property type="component" value="Unassembled WGS sequence"/>
</dbReference>